<evidence type="ECO:0000313" key="7">
    <source>
        <dbReference type="Proteomes" id="UP000182938"/>
    </source>
</evidence>
<evidence type="ECO:0000256" key="1">
    <source>
        <dbReference type="ARBA" id="ARBA00004240"/>
    </source>
</evidence>
<dbReference type="Gene3D" id="3.40.50.720">
    <property type="entry name" value="NAD(P)-binding Rossmann-like Domain"/>
    <property type="match status" value="1"/>
</dbReference>
<dbReference type="InterPro" id="IPR057326">
    <property type="entry name" value="KR_dom"/>
</dbReference>
<dbReference type="PIRSF" id="PIRSF000126">
    <property type="entry name" value="11-beta-HSD1"/>
    <property type="match status" value="1"/>
</dbReference>
<dbReference type="InterPro" id="IPR002347">
    <property type="entry name" value="SDR_fam"/>
</dbReference>
<name>A0A1L3MJJ5_9MICO</name>
<keyword evidence="3" id="KW-0560">Oxidoreductase</keyword>
<feature type="domain" description="Ketoreductase" evidence="5">
    <location>
        <begin position="2"/>
        <end position="180"/>
    </location>
</feature>
<evidence type="ECO:0000259" key="5">
    <source>
        <dbReference type="SMART" id="SM00822"/>
    </source>
</evidence>
<comment type="similarity">
    <text evidence="2 4">Belongs to the short-chain dehydrogenases/reductases (SDR) family.</text>
</comment>
<evidence type="ECO:0000256" key="4">
    <source>
        <dbReference type="RuleBase" id="RU000363"/>
    </source>
</evidence>
<gene>
    <name evidence="6" type="ORF">ASJ30_14340</name>
</gene>
<dbReference type="KEGG" id="jte:ASJ30_14340"/>
<dbReference type="InterPro" id="IPR020904">
    <property type="entry name" value="Sc_DH/Rdtase_CS"/>
</dbReference>
<accession>A0A1L3MJJ5</accession>
<reference evidence="6 7" key="1">
    <citation type="submission" date="2015-11" db="EMBL/GenBank/DDBJ databases">
        <authorList>
            <person name="Zhang Y."/>
            <person name="Guo Z."/>
        </authorList>
    </citation>
    <scope>NUCLEOTIDE SEQUENCE [LARGE SCALE GENOMIC DNA]</scope>
    <source>
        <strain evidence="6 7">YFY001</strain>
    </source>
</reference>
<organism evidence="6 7">
    <name type="scientific">Janibacter indicus</name>
    <dbReference type="NCBI Taxonomy" id="857417"/>
    <lineage>
        <taxon>Bacteria</taxon>
        <taxon>Bacillati</taxon>
        <taxon>Actinomycetota</taxon>
        <taxon>Actinomycetes</taxon>
        <taxon>Micrococcales</taxon>
        <taxon>Intrasporangiaceae</taxon>
        <taxon>Janibacter</taxon>
    </lineage>
</organism>
<dbReference type="PRINTS" id="PR00081">
    <property type="entry name" value="GDHRDH"/>
</dbReference>
<dbReference type="RefSeq" id="WP_072625705.1">
    <property type="nucleotide sequence ID" value="NZ_CP013290.1"/>
</dbReference>
<keyword evidence="7" id="KW-1185">Reference proteome</keyword>
<dbReference type="GO" id="GO:0016491">
    <property type="term" value="F:oxidoreductase activity"/>
    <property type="evidence" value="ECO:0007669"/>
    <property type="project" value="UniProtKB-KW"/>
</dbReference>
<proteinExistence type="inferred from homology"/>
<dbReference type="InterPro" id="IPR051019">
    <property type="entry name" value="VLCFA-Steroid_DH"/>
</dbReference>
<dbReference type="PRINTS" id="PR00080">
    <property type="entry name" value="SDRFAMILY"/>
</dbReference>
<dbReference type="SUPFAM" id="SSF51735">
    <property type="entry name" value="NAD(P)-binding Rossmann-fold domains"/>
    <property type="match status" value="1"/>
</dbReference>
<dbReference type="Proteomes" id="UP000182938">
    <property type="component" value="Chromosome"/>
</dbReference>
<dbReference type="AlphaFoldDB" id="A0A1L3MJJ5"/>
<dbReference type="PANTHER" id="PTHR43899">
    <property type="entry name" value="RH59310P"/>
    <property type="match status" value="1"/>
</dbReference>
<protein>
    <submittedName>
        <fullName evidence="6">Short-chain dehydrogenase</fullName>
    </submittedName>
</protein>
<dbReference type="Pfam" id="PF00106">
    <property type="entry name" value="adh_short"/>
    <property type="match status" value="1"/>
</dbReference>
<dbReference type="PROSITE" id="PS00061">
    <property type="entry name" value="ADH_SHORT"/>
    <property type="match status" value="1"/>
</dbReference>
<dbReference type="PANTHER" id="PTHR43899:SF13">
    <property type="entry name" value="RH59310P"/>
    <property type="match status" value="1"/>
</dbReference>
<dbReference type="InterPro" id="IPR036291">
    <property type="entry name" value="NAD(P)-bd_dom_sf"/>
</dbReference>
<sequence>MSTALVTGATAGIGREFAGQLAAKGVDLVLVARDEARLAAVAGELSGRHGVAVEVLPADLSDRAQLERVAERLRDAARPVDLLVNNAGYSLNSRFVDSAVEAEEQLLDVLVRAVLVLSHAAATAMVGRGSGQIINVSSVAGLTASGTYAAAKSYVTTFTESLSGQLAGTGVQVMALLPGYVRTEFHERAGIDKGERSGPFWLDAGDLVRQALADSERGRVISVPSAQYKAIIAVARHLPRAIVRNPRITALHRKPD</sequence>
<comment type="subcellular location">
    <subcellularLocation>
        <location evidence="1">Endoplasmic reticulum</location>
    </subcellularLocation>
</comment>
<evidence type="ECO:0000313" key="6">
    <source>
        <dbReference type="EMBL" id="APH02565.1"/>
    </source>
</evidence>
<dbReference type="EMBL" id="CP013290">
    <property type="protein sequence ID" value="APH02565.1"/>
    <property type="molecule type" value="Genomic_DNA"/>
</dbReference>
<evidence type="ECO:0000256" key="2">
    <source>
        <dbReference type="ARBA" id="ARBA00006484"/>
    </source>
</evidence>
<dbReference type="SMART" id="SM00822">
    <property type="entry name" value="PKS_KR"/>
    <property type="match status" value="1"/>
</dbReference>
<evidence type="ECO:0000256" key="3">
    <source>
        <dbReference type="ARBA" id="ARBA00023002"/>
    </source>
</evidence>